<keyword evidence="2" id="KW-1185">Reference proteome</keyword>
<sequence>MQAPTRTRDVSSILSLPASIVHRLEASIQSIKSGRLKNDTSAWRYIGPNGFIRSGSPLEYLLTRTPTKCGGNRLLVSNTCFTEFSCRGSVEITGNQLQNERFTAMQFLSVFFVTRSDHETFLSSENYMQGDGRVNLAMQDPDAFASGDRRVGHAPWSLSPNLQAVTNSQPVSHAKCFDDRRDENLLRQLKQDSVISPFGPGPKAGRKMHFEELLLPLTLDGFDKLDMVSALDVLDRGLFSVQITSNSIPSALESNAHQFLGIDVEGEGHGGFGVGSRLTTLGRKVCEEYSETTADEFAKEGRIADDVCSLFPGVGRNAISTPSQKTTPIPNSPSMRPDINFYAHRTADRVLGKRPFARRENKSFGFMFYHAHDLEEATGKNLEDVLSKAVRGVFTQAYTSSMSDTEQCIVAWMGHPSLYRIAYIFGNILFISDWRSIEPARIRALLSLYKPWTSPITQGHLVRETLALASVDMDSFVAKGLPPRTYRQDGAALVLPRWRPSVEFSCRASDLDATISTALRCF</sequence>
<comment type="caution">
    <text evidence="1">The sequence shown here is derived from an EMBL/GenBank/DDBJ whole genome shotgun (WGS) entry which is preliminary data.</text>
</comment>
<proteinExistence type="predicted"/>
<reference evidence="1" key="1">
    <citation type="submission" date="2020-05" db="EMBL/GenBank/DDBJ databases">
        <title>Mycena genomes resolve the evolution of fungal bioluminescence.</title>
        <authorList>
            <person name="Tsai I.J."/>
        </authorList>
    </citation>
    <scope>NUCLEOTIDE SEQUENCE</scope>
    <source>
        <strain evidence="1">CCC161011</strain>
    </source>
</reference>
<organism evidence="1 2">
    <name type="scientific">Mycena venus</name>
    <dbReference type="NCBI Taxonomy" id="2733690"/>
    <lineage>
        <taxon>Eukaryota</taxon>
        <taxon>Fungi</taxon>
        <taxon>Dikarya</taxon>
        <taxon>Basidiomycota</taxon>
        <taxon>Agaricomycotina</taxon>
        <taxon>Agaricomycetes</taxon>
        <taxon>Agaricomycetidae</taxon>
        <taxon>Agaricales</taxon>
        <taxon>Marasmiineae</taxon>
        <taxon>Mycenaceae</taxon>
        <taxon>Mycena</taxon>
    </lineage>
</organism>
<dbReference type="OrthoDB" id="2980111at2759"/>
<dbReference type="AlphaFoldDB" id="A0A8H6TZ26"/>
<dbReference type="Proteomes" id="UP000620124">
    <property type="component" value="Unassembled WGS sequence"/>
</dbReference>
<evidence type="ECO:0000313" key="2">
    <source>
        <dbReference type="Proteomes" id="UP000620124"/>
    </source>
</evidence>
<gene>
    <name evidence="1" type="ORF">MVEN_02626700</name>
</gene>
<protein>
    <submittedName>
        <fullName evidence="1">Uncharacterized protein</fullName>
    </submittedName>
</protein>
<evidence type="ECO:0000313" key="1">
    <source>
        <dbReference type="EMBL" id="KAF7325417.1"/>
    </source>
</evidence>
<accession>A0A8H6TZ26</accession>
<name>A0A8H6TZ26_9AGAR</name>
<dbReference type="EMBL" id="JACAZI010000050">
    <property type="protein sequence ID" value="KAF7325417.1"/>
    <property type="molecule type" value="Genomic_DNA"/>
</dbReference>